<evidence type="ECO:0000256" key="2">
    <source>
        <dbReference type="ARBA" id="ARBA00006375"/>
    </source>
</evidence>
<comment type="caution">
    <text evidence="16">Lacks conserved residue(s) required for the propagation of feature annotation.</text>
</comment>
<keyword evidence="18" id="KW-1185">Reference proteome</keyword>
<evidence type="ECO:0000256" key="4">
    <source>
        <dbReference type="ARBA" id="ARBA00022448"/>
    </source>
</evidence>
<evidence type="ECO:0000256" key="11">
    <source>
        <dbReference type="ARBA" id="ARBA00023136"/>
    </source>
</evidence>
<dbReference type="GO" id="GO:1990544">
    <property type="term" value="P:mitochondrial ATP transmembrane transport"/>
    <property type="evidence" value="ECO:0007669"/>
    <property type="project" value="InterPro"/>
</dbReference>
<dbReference type="AlphaFoldDB" id="A0A0D2LEY2"/>
<dbReference type="PRINTS" id="PR00926">
    <property type="entry name" value="MITOCARRIER"/>
</dbReference>
<evidence type="ECO:0000256" key="15">
    <source>
        <dbReference type="RuleBase" id="RU000488"/>
    </source>
</evidence>
<evidence type="ECO:0000256" key="9">
    <source>
        <dbReference type="ARBA" id="ARBA00022989"/>
    </source>
</evidence>
<comment type="catalytic activity">
    <reaction evidence="12">
        <text>ADP(in) + ATP(out) = ADP(out) + ATP(in)</text>
        <dbReference type="Rhea" id="RHEA:34999"/>
        <dbReference type="ChEBI" id="CHEBI:30616"/>
        <dbReference type="ChEBI" id="CHEBI:456216"/>
    </reaction>
    <physiologicalReaction direction="left-to-right" evidence="12">
        <dbReference type="Rhea" id="RHEA:35000"/>
    </physiologicalReaction>
</comment>
<dbReference type="InterPro" id="IPR023395">
    <property type="entry name" value="MCP_dom_sf"/>
</dbReference>
<keyword evidence="9 16" id="KW-1133">Transmembrane helix</keyword>
<evidence type="ECO:0000256" key="16">
    <source>
        <dbReference type="RuleBase" id="RU368008"/>
    </source>
</evidence>
<evidence type="ECO:0000256" key="13">
    <source>
        <dbReference type="ARBA" id="ARBA00045250"/>
    </source>
</evidence>
<dbReference type="GO" id="GO:0005743">
    <property type="term" value="C:mitochondrial inner membrane"/>
    <property type="evidence" value="ECO:0007669"/>
    <property type="project" value="UniProtKB-SubCell"/>
</dbReference>
<comment type="function">
    <text evidence="13">ADP:ATP antiporter that mediates import of ADP into the mitochondrial matrix for ATP synthesis, and export of ATP out to fuel the cell. Cycles between the cytoplasmic-open state (c-state) and the matrix-open state (m-state): operates by the alternating access mechanism with a single substrate-binding site intermittently exposed to either the cytosolic (c-state) or matrix (m-state) side of the inner mitochondrial membrane.</text>
</comment>
<comment type="subcellular location">
    <subcellularLocation>
        <location evidence="16">Membrane</location>
        <topology evidence="16">Multi-pass membrane protein</topology>
    </subcellularLocation>
    <subcellularLocation>
        <location evidence="1">Mitochondrion inner membrane</location>
        <topology evidence="1">Multi-pass membrane protein</topology>
    </subcellularLocation>
</comment>
<keyword evidence="8" id="KW-0999">Mitochondrion inner membrane</keyword>
<sequence length="132" mass="13789">MASEDAGDGTAATSPGMAVGSQLAGGMSMASLMAGLLTSALYTSATYPVHRVKVLLQTQDANPAILSGKVKRYAFAQSFSRLLKEQGPAGLWRGNTPYLLRHVPSVALSFTFKDALRDALLPSTVGGLLFEG</sequence>
<dbReference type="InterPro" id="IPR002067">
    <property type="entry name" value="MCP"/>
</dbReference>
<keyword evidence="7" id="KW-0677">Repeat</keyword>
<evidence type="ECO:0000256" key="6">
    <source>
        <dbReference type="ARBA" id="ARBA00022692"/>
    </source>
</evidence>
<name>A0A0D2LEY2_9CHLO</name>
<proteinExistence type="inferred from homology"/>
<evidence type="ECO:0000256" key="7">
    <source>
        <dbReference type="ARBA" id="ARBA00022737"/>
    </source>
</evidence>
<dbReference type="PANTHER" id="PTHR45635:SF14">
    <property type="entry name" value="ADP_ATP TRANSLOCASE"/>
    <property type="match status" value="1"/>
</dbReference>
<dbReference type="Gene3D" id="1.50.40.10">
    <property type="entry name" value="Mitochondrial carrier domain"/>
    <property type="match status" value="1"/>
</dbReference>
<dbReference type="SUPFAM" id="SSF103506">
    <property type="entry name" value="Mitochondrial carrier"/>
    <property type="match status" value="1"/>
</dbReference>
<evidence type="ECO:0000256" key="10">
    <source>
        <dbReference type="ARBA" id="ARBA00023128"/>
    </source>
</evidence>
<gene>
    <name evidence="17" type="ORF">MNEG_2726</name>
</gene>
<keyword evidence="11 14" id="KW-0472">Membrane</keyword>
<evidence type="ECO:0000256" key="5">
    <source>
        <dbReference type="ARBA" id="ARBA00022449"/>
    </source>
</evidence>
<dbReference type="OrthoDB" id="270584at2759"/>
<comment type="function">
    <text evidence="16">Catalyzes the exchange of ADP and ATP across the membrane.</text>
</comment>
<dbReference type="PROSITE" id="PS50920">
    <property type="entry name" value="SOLCAR"/>
    <property type="match status" value="1"/>
</dbReference>
<keyword evidence="10" id="KW-0496">Mitochondrion</keyword>
<dbReference type="EMBL" id="KK100538">
    <property type="protein sequence ID" value="KIZ05224.1"/>
    <property type="molecule type" value="Genomic_DNA"/>
</dbReference>
<dbReference type="Proteomes" id="UP000054498">
    <property type="component" value="Unassembled WGS sequence"/>
</dbReference>
<reference evidence="17 18" key="1">
    <citation type="journal article" date="2013" name="BMC Genomics">
        <title>Reconstruction of the lipid metabolism for the microalga Monoraphidium neglectum from its genome sequence reveals characteristics suitable for biofuel production.</title>
        <authorList>
            <person name="Bogen C."/>
            <person name="Al-Dilaimi A."/>
            <person name="Albersmeier A."/>
            <person name="Wichmann J."/>
            <person name="Grundmann M."/>
            <person name="Rupp O."/>
            <person name="Lauersen K.J."/>
            <person name="Blifernez-Klassen O."/>
            <person name="Kalinowski J."/>
            <person name="Goesmann A."/>
            <person name="Mussgnug J.H."/>
            <person name="Kruse O."/>
        </authorList>
    </citation>
    <scope>NUCLEOTIDE SEQUENCE [LARGE SCALE GENOMIC DNA]</scope>
    <source>
        <strain evidence="17 18">SAG 48.87</strain>
    </source>
</reference>
<dbReference type="InterPro" id="IPR018108">
    <property type="entry name" value="MCP_transmembrane"/>
</dbReference>
<evidence type="ECO:0000256" key="8">
    <source>
        <dbReference type="ARBA" id="ARBA00022792"/>
    </source>
</evidence>
<evidence type="ECO:0000313" key="17">
    <source>
        <dbReference type="EMBL" id="KIZ05224.1"/>
    </source>
</evidence>
<dbReference type="GO" id="GO:0005471">
    <property type="term" value="F:ATP:ADP antiporter activity"/>
    <property type="evidence" value="ECO:0007669"/>
    <property type="project" value="UniProtKB-UniRule"/>
</dbReference>
<keyword evidence="6 14" id="KW-0812">Transmembrane</keyword>
<dbReference type="RefSeq" id="XP_013904243.1">
    <property type="nucleotide sequence ID" value="XM_014048789.1"/>
</dbReference>
<dbReference type="InterPro" id="IPR002113">
    <property type="entry name" value="ADT_euk_type"/>
</dbReference>
<organism evidence="17 18">
    <name type="scientific">Monoraphidium neglectum</name>
    <dbReference type="NCBI Taxonomy" id="145388"/>
    <lineage>
        <taxon>Eukaryota</taxon>
        <taxon>Viridiplantae</taxon>
        <taxon>Chlorophyta</taxon>
        <taxon>core chlorophytes</taxon>
        <taxon>Chlorophyceae</taxon>
        <taxon>CS clade</taxon>
        <taxon>Sphaeropleales</taxon>
        <taxon>Selenastraceae</taxon>
        <taxon>Monoraphidium</taxon>
    </lineage>
</organism>
<dbReference type="GO" id="GO:0140021">
    <property type="term" value="P:mitochondrial ADP transmembrane transport"/>
    <property type="evidence" value="ECO:0007669"/>
    <property type="project" value="InterPro"/>
</dbReference>
<keyword evidence="4 15" id="KW-0813">Transport</keyword>
<dbReference type="Pfam" id="PF00153">
    <property type="entry name" value="Mito_carr"/>
    <property type="match status" value="1"/>
</dbReference>
<feature type="repeat" description="Solcar" evidence="14">
    <location>
        <begin position="26"/>
        <end position="119"/>
    </location>
</feature>
<keyword evidence="5" id="KW-0050">Antiport</keyword>
<dbReference type="GeneID" id="25735604"/>
<comment type="subunit">
    <text evidence="3 16">Monomer.</text>
</comment>
<accession>A0A0D2LEY2</accession>
<protein>
    <recommendedName>
        <fullName evidence="16">ADP/ATP translocase</fullName>
    </recommendedName>
    <alternativeName>
        <fullName evidence="16">ADP,ATP carrier protein</fullName>
    </alternativeName>
</protein>
<feature type="transmembrane region" description="Helical" evidence="16">
    <location>
        <begin position="23"/>
        <end position="43"/>
    </location>
</feature>
<comment type="similarity">
    <text evidence="2 15">Belongs to the mitochondrial carrier (TC 2.A.29) family.</text>
</comment>
<dbReference type="STRING" id="145388.A0A0D2LEY2"/>
<dbReference type="KEGG" id="mng:MNEG_2726"/>
<dbReference type="PANTHER" id="PTHR45635">
    <property type="entry name" value="ADP,ATP CARRIER PROTEIN 1-RELATED-RELATED"/>
    <property type="match status" value="1"/>
</dbReference>
<evidence type="ECO:0000256" key="14">
    <source>
        <dbReference type="PROSITE-ProRule" id="PRU00282"/>
    </source>
</evidence>
<evidence type="ECO:0000256" key="1">
    <source>
        <dbReference type="ARBA" id="ARBA00004448"/>
    </source>
</evidence>
<evidence type="ECO:0000256" key="12">
    <source>
        <dbReference type="ARBA" id="ARBA00024143"/>
    </source>
</evidence>
<evidence type="ECO:0000313" key="18">
    <source>
        <dbReference type="Proteomes" id="UP000054498"/>
    </source>
</evidence>
<evidence type="ECO:0000256" key="3">
    <source>
        <dbReference type="ARBA" id="ARBA00011245"/>
    </source>
</evidence>